<dbReference type="InterPro" id="IPR001345">
    <property type="entry name" value="PG/BPGM_mutase_AS"/>
</dbReference>
<feature type="binding site" evidence="3">
    <location>
        <begin position="8"/>
        <end position="15"/>
    </location>
    <ligand>
        <name>substrate</name>
    </ligand>
</feature>
<dbReference type="PROSITE" id="PS00175">
    <property type="entry name" value="PG_MUTASE"/>
    <property type="match status" value="1"/>
</dbReference>
<dbReference type="SMART" id="SM00855">
    <property type="entry name" value="PGAM"/>
    <property type="match status" value="1"/>
</dbReference>
<dbReference type="InterPro" id="IPR029033">
    <property type="entry name" value="His_PPase_superfam"/>
</dbReference>
<dbReference type="CDD" id="cd07067">
    <property type="entry name" value="HP_PGM_like"/>
    <property type="match status" value="1"/>
</dbReference>
<dbReference type="GO" id="GO:0043456">
    <property type="term" value="P:regulation of pentose-phosphate shunt"/>
    <property type="evidence" value="ECO:0007669"/>
    <property type="project" value="TreeGrafter"/>
</dbReference>
<dbReference type="InterPro" id="IPR051695">
    <property type="entry name" value="Phosphoglycerate_Mutase"/>
</dbReference>
<name>A0A7C5ZCI1_9FIRM</name>
<dbReference type="SUPFAM" id="SSF53254">
    <property type="entry name" value="Phosphoglycerate mutase-like"/>
    <property type="match status" value="1"/>
</dbReference>
<dbReference type="PANTHER" id="PTHR46517:SF1">
    <property type="entry name" value="FRUCTOSE-2,6-BISPHOSPHATASE TIGAR"/>
    <property type="match status" value="1"/>
</dbReference>
<dbReference type="InterPro" id="IPR013078">
    <property type="entry name" value="His_Pase_superF_clade-1"/>
</dbReference>
<evidence type="ECO:0000256" key="1">
    <source>
        <dbReference type="ARBA" id="ARBA00022801"/>
    </source>
</evidence>
<reference evidence="4" key="1">
    <citation type="journal article" date="2020" name="mSystems">
        <title>Genome- and Community-Level Interaction Insights into Carbon Utilization and Element Cycling Functions of Hydrothermarchaeota in Hydrothermal Sediment.</title>
        <authorList>
            <person name="Zhou Z."/>
            <person name="Liu Y."/>
            <person name="Xu W."/>
            <person name="Pan J."/>
            <person name="Luo Z.H."/>
            <person name="Li M."/>
        </authorList>
    </citation>
    <scope>NUCLEOTIDE SEQUENCE [LARGE SCALE GENOMIC DNA]</scope>
    <source>
        <strain evidence="4">SpSt-102</strain>
    </source>
</reference>
<organism evidence="4">
    <name type="scientific">Caldicellulosiruptor owensensis</name>
    <dbReference type="NCBI Taxonomy" id="55205"/>
    <lineage>
        <taxon>Bacteria</taxon>
        <taxon>Bacillati</taxon>
        <taxon>Bacillota</taxon>
        <taxon>Bacillota incertae sedis</taxon>
        <taxon>Caldicellulosiruptorales</taxon>
        <taxon>Caldicellulosiruptoraceae</taxon>
        <taxon>Caldicellulosiruptor</taxon>
    </lineage>
</organism>
<accession>A0A7C5ZCI1</accession>
<comment type="caution">
    <text evidence="4">The sequence shown here is derived from an EMBL/GenBank/DDBJ whole genome shotgun (WGS) entry which is preliminary data.</text>
</comment>
<dbReference type="EMBL" id="DRUZ01000037">
    <property type="protein sequence ID" value="HHS01497.1"/>
    <property type="molecule type" value="Genomic_DNA"/>
</dbReference>
<feature type="binding site" evidence="3">
    <location>
        <position position="58"/>
    </location>
    <ligand>
        <name>substrate</name>
    </ligand>
</feature>
<dbReference type="GO" id="GO:0005829">
    <property type="term" value="C:cytosol"/>
    <property type="evidence" value="ECO:0007669"/>
    <property type="project" value="TreeGrafter"/>
</dbReference>
<dbReference type="PANTHER" id="PTHR46517">
    <property type="entry name" value="FRUCTOSE-2,6-BISPHOSPHATASE TIGAR"/>
    <property type="match status" value="1"/>
</dbReference>
<proteinExistence type="predicted"/>
<feature type="active site" description="Tele-phosphohistidine intermediate" evidence="2">
    <location>
        <position position="9"/>
    </location>
</feature>
<gene>
    <name evidence="4" type="ORF">ENL71_03040</name>
</gene>
<dbReference type="AlphaFoldDB" id="A0A7C5ZCI1"/>
<evidence type="ECO:0000256" key="3">
    <source>
        <dbReference type="PIRSR" id="PIRSR613078-2"/>
    </source>
</evidence>
<dbReference type="Pfam" id="PF00300">
    <property type="entry name" value="His_Phos_1"/>
    <property type="match status" value="1"/>
</dbReference>
<keyword evidence="1" id="KW-0378">Hydrolase</keyword>
<sequence>MRRIYLVRHGETDWNRLNLVQGSIDTELNSTGIEQAKKIAERLKNKKIDIIFSSTLKRAYTTANYIKSYHPDTLFETSEKLNEINFGEWEGLSFKELERKYSQTYLMWKDNPDKAIFPGEGNLHVVMKRVKSFYDEVLQRDYGNIVVVTHGGIVKLSIIYLLNLPLDFYKKCWIGNASLSIVDIKGERTMLSLLNDMSHLTAEQVRPII</sequence>
<evidence type="ECO:0000313" key="4">
    <source>
        <dbReference type="EMBL" id="HHS01497.1"/>
    </source>
</evidence>
<feature type="active site" description="Proton donor/acceptor" evidence="2">
    <location>
        <position position="83"/>
    </location>
</feature>
<dbReference type="GO" id="GO:0004331">
    <property type="term" value="F:fructose-2,6-bisphosphate 2-phosphatase activity"/>
    <property type="evidence" value="ECO:0007669"/>
    <property type="project" value="TreeGrafter"/>
</dbReference>
<evidence type="ECO:0000256" key="2">
    <source>
        <dbReference type="PIRSR" id="PIRSR613078-1"/>
    </source>
</evidence>
<dbReference type="Gene3D" id="3.40.50.1240">
    <property type="entry name" value="Phosphoglycerate mutase-like"/>
    <property type="match status" value="1"/>
</dbReference>
<protein>
    <submittedName>
        <fullName evidence="4">Histidine phosphatase family protein</fullName>
    </submittedName>
</protein>
<dbReference type="GO" id="GO:0045820">
    <property type="term" value="P:negative regulation of glycolytic process"/>
    <property type="evidence" value="ECO:0007669"/>
    <property type="project" value="TreeGrafter"/>
</dbReference>